<name>A0A2Z3H8S0_9BACT</name>
<dbReference type="EMBL" id="CP025958">
    <property type="protein sequence ID" value="AWM40812.1"/>
    <property type="molecule type" value="Genomic_DNA"/>
</dbReference>
<feature type="compositionally biased region" description="Polar residues" evidence="1">
    <location>
        <begin position="13"/>
        <end position="24"/>
    </location>
</feature>
<evidence type="ECO:0000313" key="3">
    <source>
        <dbReference type="Proteomes" id="UP000245802"/>
    </source>
</evidence>
<reference evidence="2 3" key="1">
    <citation type="submission" date="2018-01" db="EMBL/GenBank/DDBJ databases">
        <title>G. obscuriglobus.</title>
        <authorList>
            <person name="Franke J."/>
            <person name="Blomberg W."/>
            <person name="Selmecki A."/>
        </authorList>
    </citation>
    <scope>NUCLEOTIDE SEQUENCE [LARGE SCALE GENOMIC DNA]</scope>
    <source>
        <strain evidence="2 3">DSM 5831</strain>
    </source>
</reference>
<organism evidence="2 3">
    <name type="scientific">Gemmata obscuriglobus</name>
    <dbReference type="NCBI Taxonomy" id="114"/>
    <lineage>
        <taxon>Bacteria</taxon>
        <taxon>Pseudomonadati</taxon>
        <taxon>Planctomycetota</taxon>
        <taxon>Planctomycetia</taxon>
        <taxon>Gemmatales</taxon>
        <taxon>Gemmataceae</taxon>
        <taxon>Gemmata</taxon>
    </lineage>
</organism>
<sequence>MLFVIGAAGCGSKQDNSKIQSPSDQPIGGPKALGSQGDEPVNLGGGNKGRGAAPKVELKP</sequence>
<dbReference type="AlphaFoldDB" id="A0A2Z3H8S0"/>
<proteinExistence type="predicted"/>
<evidence type="ECO:0000256" key="1">
    <source>
        <dbReference type="SAM" id="MobiDB-lite"/>
    </source>
</evidence>
<evidence type="ECO:0000313" key="2">
    <source>
        <dbReference type="EMBL" id="AWM40812.1"/>
    </source>
</evidence>
<dbReference type="Proteomes" id="UP000245802">
    <property type="component" value="Chromosome"/>
</dbReference>
<protein>
    <submittedName>
        <fullName evidence="2">Uncharacterized protein</fullName>
    </submittedName>
</protein>
<gene>
    <name evidence="2" type="ORF">C1280_30035</name>
</gene>
<dbReference type="KEGG" id="gog:C1280_30035"/>
<accession>A0A2Z3H8S0</accession>
<feature type="region of interest" description="Disordered" evidence="1">
    <location>
        <begin position="1"/>
        <end position="60"/>
    </location>
</feature>
<keyword evidence="3" id="KW-1185">Reference proteome</keyword>